<reference evidence="1" key="1">
    <citation type="submission" date="2021-06" db="EMBL/GenBank/DDBJ databases">
        <authorList>
            <person name="Hodson N. C."/>
            <person name="Mongue J. A."/>
            <person name="Jaron S. K."/>
        </authorList>
    </citation>
    <scope>NUCLEOTIDE SEQUENCE</scope>
</reference>
<protein>
    <submittedName>
        <fullName evidence="1">Uncharacterized protein</fullName>
    </submittedName>
</protein>
<evidence type="ECO:0000313" key="1">
    <source>
        <dbReference type="EMBL" id="CAG7728935.1"/>
    </source>
</evidence>
<evidence type="ECO:0000313" key="2">
    <source>
        <dbReference type="Proteomes" id="UP000708208"/>
    </source>
</evidence>
<dbReference type="AlphaFoldDB" id="A0A8J2KN44"/>
<proteinExistence type="predicted"/>
<gene>
    <name evidence="1" type="ORF">AFUS01_LOCUS17679</name>
</gene>
<name>A0A8J2KN44_9HEXA</name>
<dbReference type="EMBL" id="CAJVCH010170702">
    <property type="protein sequence ID" value="CAG7728935.1"/>
    <property type="molecule type" value="Genomic_DNA"/>
</dbReference>
<feature type="non-terminal residue" evidence="1">
    <location>
        <position position="1"/>
    </location>
</feature>
<organism evidence="1 2">
    <name type="scientific">Allacma fusca</name>
    <dbReference type="NCBI Taxonomy" id="39272"/>
    <lineage>
        <taxon>Eukaryota</taxon>
        <taxon>Metazoa</taxon>
        <taxon>Ecdysozoa</taxon>
        <taxon>Arthropoda</taxon>
        <taxon>Hexapoda</taxon>
        <taxon>Collembola</taxon>
        <taxon>Symphypleona</taxon>
        <taxon>Sminthuridae</taxon>
        <taxon>Allacma</taxon>
    </lineage>
</organism>
<comment type="caution">
    <text evidence="1">The sequence shown here is derived from an EMBL/GenBank/DDBJ whole genome shotgun (WGS) entry which is preliminary data.</text>
</comment>
<dbReference type="Proteomes" id="UP000708208">
    <property type="component" value="Unassembled WGS sequence"/>
</dbReference>
<keyword evidence="2" id="KW-1185">Reference proteome</keyword>
<sequence>CISVVRSYSRYAAFLPVTSSRGEIVGSRNIYYFSSCKGS</sequence>
<accession>A0A8J2KN44</accession>